<dbReference type="Pfam" id="PF07679">
    <property type="entry name" value="I-set"/>
    <property type="match status" value="1"/>
</dbReference>
<dbReference type="InterPro" id="IPR013783">
    <property type="entry name" value="Ig-like_fold"/>
</dbReference>
<evidence type="ECO:0000256" key="1">
    <source>
        <dbReference type="ARBA" id="ARBA00022614"/>
    </source>
</evidence>
<dbReference type="SMART" id="SM00409">
    <property type="entry name" value="IG"/>
    <property type="match status" value="1"/>
</dbReference>
<feature type="domain" description="Ig-like" evidence="10">
    <location>
        <begin position="256"/>
        <end position="352"/>
    </location>
</feature>
<dbReference type="InterPro" id="IPR007110">
    <property type="entry name" value="Ig-like_dom"/>
</dbReference>
<dbReference type="InterPro" id="IPR000483">
    <property type="entry name" value="Cys-rich_flank_reg_C"/>
</dbReference>
<feature type="chain" id="PRO_5040253629" description="Ig-like domain-containing protein" evidence="9">
    <location>
        <begin position="17"/>
        <end position="474"/>
    </location>
</feature>
<evidence type="ECO:0000256" key="5">
    <source>
        <dbReference type="ARBA" id="ARBA00023180"/>
    </source>
</evidence>
<dbReference type="Pfam" id="PF13855">
    <property type="entry name" value="LRR_8"/>
    <property type="match status" value="1"/>
</dbReference>
<dbReference type="AlphaFoldDB" id="A0A9P0HSG6"/>
<evidence type="ECO:0000256" key="7">
    <source>
        <dbReference type="SAM" id="MobiDB-lite"/>
    </source>
</evidence>
<dbReference type="InterPro" id="IPR003599">
    <property type="entry name" value="Ig_sub"/>
</dbReference>
<keyword evidence="8" id="KW-0472">Membrane</keyword>
<keyword evidence="8" id="KW-1133">Transmembrane helix</keyword>
<dbReference type="PROSITE" id="PS50835">
    <property type="entry name" value="IG_LIKE"/>
    <property type="match status" value="1"/>
</dbReference>
<keyword evidence="8" id="KW-0812">Transmembrane</keyword>
<keyword evidence="6" id="KW-0393">Immunoglobulin domain</keyword>
<dbReference type="PANTHER" id="PTHR24366:SF140">
    <property type="entry name" value="IP22191P"/>
    <property type="match status" value="1"/>
</dbReference>
<organism evidence="11 12">
    <name type="scientific">Nezara viridula</name>
    <name type="common">Southern green stink bug</name>
    <name type="synonym">Cimex viridulus</name>
    <dbReference type="NCBI Taxonomy" id="85310"/>
    <lineage>
        <taxon>Eukaryota</taxon>
        <taxon>Metazoa</taxon>
        <taxon>Ecdysozoa</taxon>
        <taxon>Arthropoda</taxon>
        <taxon>Hexapoda</taxon>
        <taxon>Insecta</taxon>
        <taxon>Pterygota</taxon>
        <taxon>Neoptera</taxon>
        <taxon>Paraneoptera</taxon>
        <taxon>Hemiptera</taxon>
        <taxon>Heteroptera</taxon>
        <taxon>Panheteroptera</taxon>
        <taxon>Pentatomomorpha</taxon>
        <taxon>Pentatomoidea</taxon>
        <taxon>Pentatomidae</taxon>
        <taxon>Pentatominae</taxon>
        <taxon>Nezara</taxon>
    </lineage>
</organism>
<gene>
    <name evidence="11" type="ORF">NEZAVI_LOCUS14749</name>
</gene>
<evidence type="ECO:0000259" key="10">
    <source>
        <dbReference type="PROSITE" id="PS50835"/>
    </source>
</evidence>
<dbReference type="Gene3D" id="2.60.40.10">
    <property type="entry name" value="Immunoglobulins"/>
    <property type="match status" value="1"/>
</dbReference>
<dbReference type="InterPro" id="IPR003598">
    <property type="entry name" value="Ig_sub2"/>
</dbReference>
<keyword evidence="2 9" id="KW-0732">Signal</keyword>
<sequence>MRVVALIVFLLRECLCCPPTCDCKWKSGKESAICVRNNLTHIPKGIDSSTQLLDLTGNRISAIEKDAFDKAGLFNLQKIYLAKCGLRDMDRFAFRRLTNLVELDLSYNSITSVPSHIFDSISELRELKLTGNLIQRVSNEAFINVRQLVKLELSECRIVSLEPRAFSGLEKSLEWLKLEKNRLVEVRPSTFTNLSNLHGLELAGNPWNCSCRLRPLRQWMSIQNVPSSTPASCSHPNRLRGKTWDRLQDNEFACTPVMHRARNSVVQAVEGTNVTLSCLVTGNPTPTVRWLWKNRPIANVSGIPSHRKLYILHYNGSRSTLTVYSAEIADAGVYFCVASNKAGRVQGNVTLAISRRRPESKLTGKVLMVGAAMAFLLFMVSGCLFCIFGQPRKPPRINQAENYEKIEMEKKGESCLSENQPNNRIHPTLCEYRGVPAEDIEEETAQPSPMLVPNASNASRNPSNDKPLYDSCSG</sequence>
<evidence type="ECO:0000256" key="9">
    <source>
        <dbReference type="SAM" id="SignalP"/>
    </source>
</evidence>
<dbReference type="PROSITE" id="PS51450">
    <property type="entry name" value="LRR"/>
    <property type="match status" value="1"/>
</dbReference>
<dbReference type="SMART" id="SM00082">
    <property type="entry name" value="LRRCT"/>
    <property type="match status" value="1"/>
</dbReference>
<dbReference type="Gene3D" id="3.80.10.10">
    <property type="entry name" value="Ribonuclease Inhibitor"/>
    <property type="match status" value="2"/>
</dbReference>
<feature type="region of interest" description="Disordered" evidence="7">
    <location>
        <begin position="436"/>
        <end position="474"/>
    </location>
</feature>
<dbReference type="EMBL" id="OV725083">
    <property type="protein sequence ID" value="CAH1406912.1"/>
    <property type="molecule type" value="Genomic_DNA"/>
</dbReference>
<keyword evidence="1" id="KW-0433">Leucine-rich repeat</keyword>
<evidence type="ECO:0000256" key="2">
    <source>
        <dbReference type="ARBA" id="ARBA00022729"/>
    </source>
</evidence>
<dbReference type="InterPro" id="IPR013098">
    <property type="entry name" value="Ig_I-set"/>
</dbReference>
<accession>A0A9P0HSG6</accession>
<feature type="transmembrane region" description="Helical" evidence="8">
    <location>
        <begin position="366"/>
        <end position="388"/>
    </location>
</feature>
<dbReference type="InterPro" id="IPR032675">
    <property type="entry name" value="LRR_dom_sf"/>
</dbReference>
<evidence type="ECO:0000313" key="12">
    <source>
        <dbReference type="Proteomes" id="UP001152798"/>
    </source>
</evidence>
<feature type="compositionally biased region" description="Low complexity" evidence="7">
    <location>
        <begin position="453"/>
        <end position="464"/>
    </location>
</feature>
<dbReference type="Proteomes" id="UP001152798">
    <property type="component" value="Chromosome 7"/>
</dbReference>
<evidence type="ECO:0000256" key="4">
    <source>
        <dbReference type="ARBA" id="ARBA00023157"/>
    </source>
</evidence>
<keyword evidence="3" id="KW-0677">Repeat</keyword>
<dbReference type="SMART" id="SM00408">
    <property type="entry name" value="IGc2"/>
    <property type="match status" value="1"/>
</dbReference>
<dbReference type="PANTHER" id="PTHR24366">
    <property type="entry name" value="IG(IMMUNOGLOBULIN) AND LRR(LEUCINE RICH REPEAT) DOMAINS"/>
    <property type="match status" value="1"/>
</dbReference>
<name>A0A9P0HSG6_NEZVI</name>
<dbReference type="SMART" id="SM00369">
    <property type="entry name" value="LRR_TYP"/>
    <property type="match status" value="6"/>
</dbReference>
<reference evidence="11" key="1">
    <citation type="submission" date="2022-01" db="EMBL/GenBank/DDBJ databases">
        <authorList>
            <person name="King R."/>
        </authorList>
    </citation>
    <scope>NUCLEOTIDE SEQUENCE</scope>
</reference>
<protein>
    <recommendedName>
        <fullName evidence="10">Ig-like domain-containing protein</fullName>
    </recommendedName>
</protein>
<proteinExistence type="predicted"/>
<evidence type="ECO:0000256" key="3">
    <source>
        <dbReference type="ARBA" id="ARBA00022737"/>
    </source>
</evidence>
<dbReference type="InterPro" id="IPR003591">
    <property type="entry name" value="Leu-rich_rpt_typical-subtyp"/>
</dbReference>
<keyword evidence="12" id="KW-1185">Reference proteome</keyword>
<evidence type="ECO:0000256" key="8">
    <source>
        <dbReference type="SAM" id="Phobius"/>
    </source>
</evidence>
<dbReference type="SUPFAM" id="SSF48726">
    <property type="entry name" value="Immunoglobulin"/>
    <property type="match status" value="1"/>
</dbReference>
<evidence type="ECO:0000313" key="11">
    <source>
        <dbReference type="EMBL" id="CAH1406912.1"/>
    </source>
</evidence>
<evidence type="ECO:0000256" key="6">
    <source>
        <dbReference type="ARBA" id="ARBA00023319"/>
    </source>
</evidence>
<keyword evidence="5" id="KW-0325">Glycoprotein</keyword>
<dbReference type="FunFam" id="3.80.10.10:FF:000082">
    <property type="entry name" value="Leucine-rich repeat-containing 24"/>
    <property type="match status" value="1"/>
</dbReference>
<dbReference type="FunFam" id="2.60.40.10:FF:000032">
    <property type="entry name" value="palladin isoform X1"/>
    <property type="match status" value="1"/>
</dbReference>
<keyword evidence="4" id="KW-1015">Disulfide bond</keyword>
<dbReference type="InterPro" id="IPR036179">
    <property type="entry name" value="Ig-like_dom_sf"/>
</dbReference>
<dbReference type="GO" id="GO:0071944">
    <property type="term" value="C:cell periphery"/>
    <property type="evidence" value="ECO:0007669"/>
    <property type="project" value="UniProtKB-ARBA"/>
</dbReference>
<feature type="signal peptide" evidence="9">
    <location>
        <begin position="1"/>
        <end position="16"/>
    </location>
</feature>
<dbReference type="InterPro" id="IPR001611">
    <property type="entry name" value="Leu-rich_rpt"/>
</dbReference>
<dbReference type="SUPFAM" id="SSF52058">
    <property type="entry name" value="L domain-like"/>
    <property type="match status" value="1"/>
</dbReference>